<protein>
    <submittedName>
        <fullName evidence="4">Chromosome segregation protein SMC</fullName>
    </submittedName>
</protein>
<evidence type="ECO:0000259" key="3">
    <source>
        <dbReference type="SMART" id="SM00968"/>
    </source>
</evidence>
<accession>A0A6I1MG87</accession>
<evidence type="ECO:0000256" key="2">
    <source>
        <dbReference type="SAM" id="Coils"/>
    </source>
</evidence>
<dbReference type="Pfam" id="PF06470">
    <property type="entry name" value="SMC_hinge"/>
    <property type="match status" value="1"/>
</dbReference>
<proteinExistence type="predicted"/>
<evidence type="ECO:0000313" key="5">
    <source>
        <dbReference type="Proteomes" id="UP000430345"/>
    </source>
</evidence>
<reference evidence="4 5" key="1">
    <citation type="submission" date="2019-10" db="EMBL/GenBank/DDBJ databases">
        <title>The Genome Sequence of Clostridium tarantellae Isolated from Fish Brain.</title>
        <authorList>
            <person name="Bano L."/>
            <person name="Kiel M."/>
            <person name="Sales G."/>
            <person name="Doxey A.C."/>
            <person name="Mansfield M.J."/>
            <person name="Schiavone M."/>
            <person name="Rossetto O."/>
            <person name="Pirazzini M."/>
            <person name="Dobrindt U."/>
            <person name="Montecucco C."/>
        </authorList>
    </citation>
    <scope>NUCLEOTIDE SEQUENCE [LARGE SCALE GENOMIC DNA]</scope>
    <source>
        <strain evidence="4 5">DSM 3997</strain>
    </source>
</reference>
<dbReference type="Gene3D" id="1.20.1060.20">
    <property type="match status" value="1"/>
</dbReference>
<feature type="non-terminal residue" evidence="4">
    <location>
        <position position="1"/>
    </location>
</feature>
<dbReference type="SUPFAM" id="SSF75553">
    <property type="entry name" value="Smc hinge domain"/>
    <property type="match status" value="1"/>
</dbReference>
<name>A0A6I1MG87_9CLOT</name>
<dbReference type="GO" id="GO:0005694">
    <property type="term" value="C:chromosome"/>
    <property type="evidence" value="ECO:0007669"/>
    <property type="project" value="InterPro"/>
</dbReference>
<dbReference type="SUPFAM" id="SSF52540">
    <property type="entry name" value="P-loop containing nucleoside triphosphate hydrolases"/>
    <property type="match status" value="1"/>
</dbReference>
<sequence length="764" mass="88327">NCHNYKNTIEINLFTKNDLNKELNIKITEKNDLNKLINNNINEKSIIEKKILHVENQLSKITGELHRLEANKDMLIKLENQYEGYNMSVRKIMESIEAGKVNIKKEDCTLLGEVIKANKGYERAIEISLGLTISNVITQNDKIAKILIDYLKKYKIGRATFLPLSIIKGRKLEVAKVINEQTGFLGIASDLISYEEKYDNIINYILGKTIICDNIDNALILAKKINYKYKIVTLAGEVVNSGGALTGGVIQQKNMGVISRKAEVESLTKKVVSINLEKNNIVNFLNTLYKGKKILECEKEKLTEKVYKNNLLTVDINNKIKSIENDIIKIKKDSEKLQGQLKNYNKKSKENYEQINFIEKKIKELENKDIKNKEEVKELELITKELSYKLNKIKENNVDFKIKKAKTHEIIENKEKDIKRVLVEERLLQKKIIELEKEILKNEENEKESYDSIENNKNFIEKEKINLILLEEKAKEYDIKKINIKEKLNSLESSLEILTVEIAKKDNEIHKNEIIYTKQDNEKNNYYLRLKEEFNTTFEEEVKNYKSIDSIEMYKNKINKLKLKISSLGSVNVNAIDEFKEISSKYKFITTEKDDLEKSQEQLINVIEEMTSKMKVFFRQNFNILNKYFDETFKELFKGGNAKLILQEGDELLGNIEIKVQPPGKKVQNINLMSGGEKVLSAIAILFAILKMKPTPFCILDEIEAALDDSNVGRYAEFLKKFSSKIQFIVITHRKGTMEVADIMYGVTMEEKGVSKLVSVDLVK</sequence>
<dbReference type="InterPro" id="IPR003395">
    <property type="entry name" value="RecF/RecN/SMC_N"/>
</dbReference>
<feature type="coiled-coil region" evidence="2">
    <location>
        <begin position="320"/>
        <end position="382"/>
    </location>
</feature>
<dbReference type="SMART" id="SM00968">
    <property type="entry name" value="SMC_hinge"/>
    <property type="match status" value="1"/>
</dbReference>
<dbReference type="InterPro" id="IPR010935">
    <property type="entry name" value="SMC_hinge"/>
</dbReference>
<comment type="caution">
    <text evidence="4">The sequence shown here is derived from an EMBL/GenBank/DDBJ whole genome shotgun (WGS) entry which is preliminary data.</text>
</comment>
<feature type="coiled-coil region" evidence="2">
    <location>
        <begin position="16"/>
        <end position="71"/>
    </location>
</feature>
<keyword evidence="5" id="KW-1185">Reference proteome</keyword>
<dbReference type="AlphaFoldDB" id="A0A6I1MG87"/>
<feature type="domain" description="SMC hinge" evidence="3">
    <location>
        <begin position="105"/>
        <end position="222"/>
    </location>
</feature>
<dbReference type="EMBL" id="WHJC01000006">
    <property type="protein sequence ID" value="MPQ42385.1"/>
    <property type="molecule type" value="Genomic_DNA"/>
</dbReference>
<dbReference type="Proteomes" id="UP000430345">
    <property type="component" value="Unassembled WGS sequence"/>
</dbReference>
<evidence type="ECO:0000256" key="1">
    <source>
        <dbReference type="ARBA" id="ARBA00023054"/>
    </source>
</evidence>
<evidence type="ECO:0000313" key="4">
    <source>
        <dbReference type="EMBL" id="MPQ42385.1"/>
    </source>
</evidence>
<dbReference type="PANTHER" id="PTHR43977">
    <property type="entry name" value="STRUCTURAL MAINTENANCE OF CHROMOSOMES PROTEIN 3"/>
    <property type="match status" value="1"/>
</dbReference>
<gene>
    <name evidence="4" type="ORF">GBZ86_01210</name>
</gene>
<keyword evidence="1 2" id="KW-0175">Coiled coil</keyword>
<organism evidence="4 5">
    <name type="scientific">Clostridium tarantellae</name>
    <dbReference type="NCBI Taxonomy" id="39493"/>
    <lineage>
        <taxon>Bacteria</taxon>
        <taxon>Bacillati</taxon>
        <taxon>Bacillota</taxon>
        <taxon>Clostridia</taxon>
        <taxon>Eubacteriales</taxon>
        <taxon>Clostridiaceae</taxon>
        <taxon>Clostridium</taxon>
    </lineage>
</organism>
<dbReference type="CDD" id="cd03278">
    <property type="entry name" value="ABC_SMC_barmotin"/>
    <property type="match status" value="1"/>
</dbReference>
<dbReference type="Gene3D" id="3.30.70.1620">
    <property type="match status" value="1"/>
</dbReference>
<dbReference type="GO" id="GO:0051276">
    <property type="term" value="P:chromosome organization"/>
    <property type="evidence" value="ECO:0007669"/>
    <property type="project" value="InterPro"/>
</dbReference>
<dbReference type="GO" id="GO:0005524">
    <property type="term" value="F:ATP binding"/>
    <property type="evidence" value="ECO:0007669"/>
    <property type="project" value="InterPro"/>
</dbReference>
<dbReference type="InterPro" id="IPR036277">
    <property type="entry name" value="SMC_hinge_sf"/>
</dbReference>
<dbReference type="Gene3D" id="3.40.50.300">
    <property type="entry name" value="P-loop containing nucleotide triphosphate hydrolases"/>
    <property type="match status" value="1"/>
</dbReference>
<dbReference type="InterPro" id="IPR027417">
    <property type="entry name" value="P-loop_NTPase"/>
</dbReference>
<dbReference type="Pfam" id="PF02463">
    <property type="entry name" value="SMC_N"/>
    <property type="match status" value="1"/>
</dbReference>
<feature type="coiled-coil region" evidence="2">
    <location>
        <begin position="411"/>
        <end position="508"/>
    </location>
</feature>